<dbReference type="EMBL" id="JBBHLL010001401">
    <property type="protein sequence ID" value="KAK7796137.1"/>
    <property type="molecule type" value="Genomic_DNA"/>
</dbReference>
<keyword evidence="16" id="KW-1185">Reference proteome</keyword>
<dbReference type="GO" id="GO:0051301">
    <property type="term" value="P:cell division"/>
    <property type="evidence" value="ECO:0007669"/>
    <property type="project" value="UniProtKB-KW"/>
</dbReference>
<protein>
    <recommendedName>
        <fullName evidence="4">Kinetochore protein Spc24</fullName>
    </recommendedName>
</protein>
<name>A0AAW0H4J5_MYOGA</name>
<gene>
    <name evidence="15" type="ORF">U0070_012176</name>
</gene>
<feature type="coiled-coil region" evidence="14">
    <location>
        <begin position="20"/>
        <end position="100"/>
    </location>
</feature>
<dbReference type="Proteomes" id="UP001488838">
    <property type="component" value="Unassembled WGS sequence"/>
</dbReference>
<comment type="subcellular location">
    <subcellularLocation>
        <location evidence="2">Chromosome</location>
        <location evidence="2">Centromere</location>
        <location evidence="2">Kinetochore</location>
    </subcellularLocation>
    <subcellularLocation>
        <location evidence="1">Nucleus</location>
    </subcellularLocation>
</comment>
<evidence type="ECO:0000256" key="6">
    <source>
        <dbReference type="ARBA" id="ARBA00022618"/>
    </source>
</evidence>
<dbReference type="PANTHER" id="PTHR22142">
    <property type="match status" value="1"/>
</dbReference>
<evidence type="ECO:0000256" key="1">
    <source>
        <dbReference type="ARBA" id="ARBA00004123"/>
    </source>
</evidence>
<comment type="similarity">
    <text evidence="3">Belongs to the SPC24 family.</text>
</comment>
<dbReference type="GO" id="GO:0008017">
    <property type="term" value="F:microtubule binding"/>
    <property type="evidence" value="ECO:0007669"/>
    <property type="project" value="TreeGrafter"/>
</dbReference>
<keyword evidence="10" id="KW-0539">Nucleus</keyword>
<reference evidence="15 16" key="1">
    <citation type="journal article" date="2023" name="bioRxiv">
        <title>Conserved and derived expression patterns and positive selection on dental genes reveal complex evolutionary context of ever-growing rodent molars.</title>
        <authorList>
            <person name="Calamari Z.T."/>
            <person name="Song A."/>
            <person name="Cohen E."/>
            <person name="Akter M."/>
            <person name="Roy R.D."/>
            <person name="Hallikas O."/>
            <person name="Christensen M.M."/>
            <person name="Li P."/>
            <person name="Marangoni P."/>
            <person name="Jernvall J."/>
            <person name="Klein O.D."/>
        </authorList>
    </citation>
    <scope>NUCLEOTIDE SEQUENCE [LARGE SCALE GENOMIC DNA]</scope>
    <source>
        <strain evidence="15">V071</strain>
    </source>
</reference>
<keyword evidence="12" id="KW-0137">Centromere</keyword>
<evidence type="ECO:0000256" key="4">
    <source>
        <dbReference type="ARBA" id="ARBA00013690"/>
    </source>
</evidence>
<evidence type="ECO:0000256" key="8">
    <source>
        <dbReference type="ARBA" id="ARBA00022838"/>
    </source>
</evidence>
<evidence type="ECO:0000256" key="13">
    <source>
        <dbReference type="ARBA" id="ARBA00045419"/>
    </source>
</evidence>
<accession>A0AAW0H4J5</accession>
<dbReference type="InterPro" id="IPR013252">
    <property type="entry name" value="Ndc80_Spc24"/>
</dbReference>
<keyword evidence="5" id="KW-0158">Chromosome</keyword>
<evidence type="ECO:0000256" key="9">
    <source>
        <dbReference type="ARBA" id="ARBA00023054"/>
    </source>
</evidence>
<sequence length="101" mass="11660">MAALRDIEEVSYGLLSLLGANRAEAQLRRLLERHEQMVERLLETQDDADQRLREVLAVEEEVAQSLLELKESMRQEGTRLQQLDDELQNANKEDACLQARL</sequence>
<evidence type="ECO:0000256" key="3">
    <source>
        <dbReference type="ARBA" id="ARBA00007804"/>
    </source>
</evidence>
<keyword evidence="6" id="KW-0132">Cell division</keyword>
<evidence type="ECO:0000256" key="14">
    <source>
        <dbReference type="SAM" id="Coils"/>
    </source>
</evidence>
<evidence type="ECO:0000256" key="10">
    <source>
        <dbReference type="ARBA" id="ARBA00023242"/>
    </source>
</evidence>
<proteinExistence type="inferred from homology"/>
<evidence type="ECO:0000256" key="12">
    <source>
        <dbReference type="ARBA" id="ARBA00023328"/>
    </source>
</evidence>
<comment type="caution">
    <text evidence="15">The sequence shown here is derived from an EMBL/GenBank/DDBJ whole genome shotgun (WGS) entry which is preliminary data.</text>
</comment>
<keyword evidence="7" id="KW-0498">Mitosis</keyword>
<dbReference type="GO" id="GO:0007059">
    <property type="term" value="P:chromosome segregation"/>
    <property type="evidence" value="ECO:0007669"/>
    <property type="project" value="TreeGrafter"/>
</dbReference>
<dbReference type="GO" id="GO:0031262">
    <property type="term" value="C:Ndc80 complex"/>
    <property type="evidence" value="ECO:0007669"/>
    <property type="project" value="TreeGrafter"/>
</dbReference>
<keyword evidence="9 14" id="KW-0175">Coiled coil</keyword>
<dbReference type="GO" id="GO:0005634">
    <property type="term" value="C:nucleus"/>
    <property type="evidence" value="ECO:0007669"/>
    <property type="project" value="UniProtKB-SubCell"/>
</dbReference>
<keyword evidence="11" id="KW-0131">Cell cycle</keyword>
<evidence type="ECO:0000256" key="11">
    <source>
        <dbReference type="ARBA" id="ARBA00023306"/>
    </source>
</evidence>
<organism evidence="15 16">
    <name type="scientific">Myodes glareolus</name>
    <name type="common">Bank vole</name>
    <name type="synonym">Clethrionomys glareolus</name>
    <dbReference type="NCBI Taxonomy" id="447135"/>
    <lineage>
        <taxon>Eukaryota</taxon>
        <taxon>Metazoa</taxon>
        <taxon>Chordata</taxon>
        <taxon>Craniata</taxon>
        <taxon>Vertebrata</taxon>
        <taxon>Euteleostomi</taxon>
        <taxon>Mammalia</taxon>
        <taxon>Eutheria</taxon>
        <taxon>Euarchontoglires</taxon>
        <taxon>Glires</taxon>
        <taxon>Rodentia</taxon>
        <taxon>Myomorpha</taxon>
        <taxon>Muroidea</taxon>
        <taxon>Cricetidae</taxon>
        <taxon>Arvicolinae</taxon>
        <taxon>Myodes</taxon>
    </lineage>
</organism>
<evidence type="ECO:0000256" key="2">
    <source>
        <dbReference type="ARBA" id="ARBA00004629"/>
    </source>
</evidence>
<evidence type="ECO:0000313" key="16">
    <source>
        <dbReference type="Proteomes" id="UP001488838"/>
    </source>
</evidence>
<evidence type="ECO:0000313" key="15">
    <source>
        <dbReference type="EMBL" id="KAK7796137.1"/>
    </source>
</evidence>
<evidence type="ECO:0000256" key="5">
    <source>
        <dbReference type="ARBA" id="ARBA00022454"/>
    </source>
</evidence>
<dbReference type="AlphaFoldDB" id="A0AAW0H4J5"/>
<dbReference type="PANTHER" id="PTHR22142:SF2">
    <property type="entry name" value="KINETOCHORE PROTEIN SPC24"/>
    <property type="match status" value="1"/>
</dbReference>
<comment type="function">
    <text evidence="13">Acts as a component of the essential kinetochore-associated NDC80 complex, which is required for chromosome segregation and spindle checkpoint activity. Required for kinetochore integrity and the organization of stable microtubule binding sites in the outer plate of the kinetochore. The NDC80 complex synergistically enhances the affinity of the SKA1 complex for microtubules and may allow the NDC80 complex to track depolymerizing microtubules.</text>
</comment>
<keyword evidence="8" id="KW-0995">Kinetochore</keyword>
<evidence type="ECO:0000256" key="7">
    <source>
        <dbReference type="ARBA" id="ARBA00022776"/>
    </source>
</evidence>